<dbReference type="PANTHER" id="PTHR16291">
    <property type="entry name" value="NUCLEAR CAP-BINDING PROTEIN SUBUNIT 3"/>
    <property type="match status" value="1"/>
</dbReference>
<organism evidence="4 5">
    <name type="scientific">Caerostris darwini</name>
    <dbReference type="NCBI Taxonomy" id="1538125"/>
    <lineage>
        <taxon>Eukaryota</taxon>
        <taxon>Metazoa</taxon>
        <taxon>Ecdysozoa</taxon>
        <taxon>Arthropoda</taxon>
        <taxon>Chelicerata</taxon>
        <taxon>Arachnida</taxon>
        <taxon>Araneae</taxon>
        <taxon>Araneomorphae</taxon>
        <taxon>Entelegynae</taxon>
        <taxon>Araneoidea</taxon>
        <taxon>Araneidae</taxon>
        <taxon>Caerostris</taxon>
    </lineage>
</organism>
<feature type="compositionally biased region" description="Low complexity" evidence="3">
    <location>
        <begin position="503"/>
        <end position="515"/>
    </location>
</feature>
<comment type="caution">
    <text evidence="4">The sequence shown here is derived from an EMBL/GenBank/DDBJ whole genome shotgun (WGS) entry which is preliminary data.</text>
</comment>
<sequence length="561" mass="63991">MDDLNVTQTIIPNLTITVDADSSDVIGGLEITETLEDSRNNESENETNSFEKDYVEVQRAWMKSLNLPKRYENKDGGFFTGVDLSCDVLLNKLEKRAERFGLEKKEETITRKEIDEVYKSLGIEPEDTNPSKLKNIRLETLHMRGVDNMNTRDVFAYFQDYAPSAVEWINDSSCNVVWFDAVTTARAMIGMSQPFRAKKKSAVNPELSESSDKVIETNISETEVARESSTSKETDDKSTEMNEMSKSSMELDEGSYSGKSDEESETKSSSSVLADVDVPIPPGYWRLGVPHPKAKAILFRFATKDDKKLPGAEKRSHYYQKHGNPNYGGLKGLISSSRKRKMQAARNRQEIGKFADDFQSLQQVDKPGFGEKRKTLNTKQSKVRRMRMYADDEEEKMKKKSILHNKSGSKFRSVHSRLGTKYTYDDLINLGKKFSSESEEEEDDNISISCTVPSHNVWTDIAKEMAKESQSEGSESDDHEESRSYKKSSRYGKFDDFSPFQDSGSWKSSRGQSSQDLRSTLTSQRKEFSHNEPHEDLRSKIKRLKRDDSVSKHRSPMFRDD</sequence>
<dbReference type="GO" id="GO:0003729">
    <property type="term" value="F:mRNA binding"/>
    <property type="evidence" value="ECO:0007669"/>
    <property type="project" value="InterPro"/>
</dbReference>
<feature type="compositionally biased region" description="Basic and acidic residues" evidence="3">
    <location>
        <begin position="223"/>
        <end position="240"/>
    </location>
</feature>
<dbReference type="PANTHER" id="PTHR16291:SF0">
    <property type="entry name" value="NUCLEAR CAP-BINDING PROTEIN SUBUNIT 3"/>
    <property type="match status" value="1"/>
</dbReference>
<protein>
    <recommendedName>
        <fullName evidence="2">Nuclear cap-binding protein subunit 3</fullName>
    </recommendedName>
</protein>
<dbReference type="AlphaFoldDB" id="A0AAV4U7M4"/>
<name>A0AAV4U7M4_9ARAC</name>
<reference evidence="4 5" key="1">
    <citation type="submission" date="2021-06" db="EMBL/GenBank/DDBJ databases">
        <title>Caerostris darwini draft genome.</title>
        <authorList>
            <person name="Kono N."/>
            <person name="Arakawa K."/>
        </authorList>
    </citation>
    <scope>NUCLEOTIDE SEQUENCE [LARGE SCALE GENOMIC DNA]</scope>
</reference>
<evidence type="ECO:0000313" key="5">
    <source>
        <dbReference type="Proteomes" id="UP001054837"/>
    </source>
</evidence>
<evidence type="ECO:0000256" key="1">
    <source>
        <dbReference type="ARBA" id="ARBA00006069"/>
    </source>
</evidence>
<dbReference type="Proteomes" id="UP001054837">
    <property type="component" value="Unassembled WGS sequence"/>
</dbReference>
<evidence type="ECO:0000256" key="2">
    <source>
        <dbReference type="ARBA" id="ARBA00019876"/>
    </source>
</evidence>
<accession>A0AAV4U7M4</accession>
<dbReference type="InterPro" id="IPR019416">
    <property type="entry name" value="NCBP3"/>
</dbReference>
<dbReference type="GO" id="GO:0000340">
    <property type="term" value="F:RNA 7-methylguanosine cap binding"/>
    <property type="evidence" value="ECO:0007669"/>
    <property type="project" value="InterPro"/>
</dbReference>
<gene>
    <name evidence="4" type="primary">ncbp3</name>
    <name evidence="4" type="ORF">CDAR_445681</name>
</gene>
<comment type="similarity">
    <text evidence="1">Belongs to the NCBP3 family.</text>
</comment>
<feature type="region of interest" description="Disordered" evidence="3">
    <location>
        <begin position="391"/>
        <end position="410"/>
    </location>
</feature>
<feature type="region of interest" description="Disordered" evidence="3">
    <location>
        <begin position="198"/>
        <end position="275"/>
    </location>
</feature>
<keyword evidence="5" id="KW-1185">Reference proteome</keyword>
<evidence type="ECO:0000256" key="3">
    <source>
        <dbReference type="SAM" id="MobiDB-lite"/>
    </source>
</evidence>
<feature type="compositionally biased region" description="Basic residues" evidence="3">
    <location>
        <begin position="398"/>
        <end position="410"/>
    </location>
</feature>
<feature type="region of interest" description="Disordered" evidence="3">
    <location>
        <begin position="459"/>
        <end position="561"/>
    </location>
</feature>
<proteinExistence type="inferred from homology"/>
<dbReference type="GO" id="GO:0005634">
    <property type="term" value="C:nucleus"/>
    <property type="evidence" value="ECO:0007669"/>
    <property type="project" value="TreeGrafter"/>
</dbReference>
<feature type="compositionally biased region" description="Basic and acidic residues" evidence="3">
    <location>
        <begin position="524"/>
        <end position="561"/>
    </location>
</feature>
<dbReference type="EMBL" id="BPLQ01010795">
    <property type="protein sequence ID" value="GIY53716.1"/>
    <property type="molecule type" value="Genomic_DNA"/>
</dbReference>
<evidence type="ECO:0000313" key="4">
    <source>
        <dbReference type="EMBL" id="GIY53716.1"/>
    </source>
</evidence>
<dbReference type="Pfam" id="PF10309">
    <property type="entry name" value="NCBP3"/>
    <property type="match status" value="1"/>
</dbReference>
<feature type="compositionally biased region" description="Basic and acidic residues" evidence="3">
    <location>
        <begin position="461"/>
        <end position="470"/>
    </location>
</feature>